<comment type="caution">
    <text evidence="2">The sequence shown here is derived from an EMBL/GenBank/DDBJ whole genome shotgun (WGS) entry which is preliminary data.</text>
</comment>
<evidence type="ECO:0000313" key="2">
    <source>
        <dbReference type="EMBL" id="KAF0708032.1"/>
    </source>
</evidence>
<accession>A0A6G0VSZ8</accession>
<protein>
    <submittedName>
        <fullName evidence="2">Protein ALP1-like</fullName>
    </submittedName>
</protein>
<evidence type="ECO:0000259" key="1">
    <source>
        <dbReference type="Pfam" id="PF21787"/>
    </source>
</evidence>
<evidence type="ECO:0000313" key="3">
    <source>
        <dbReference type="Proteomes" id="UP000478052"/>
    </source>
</evidence>
<sequence length="154" mass="17682">MVGIVDSELRFIDVFAGWPGRSHDARIFRCNIWIFIKKISVVKSLLQHVVCITNNDVIEVANSFQPEIIQEMREEETTAGNTMSAKSKKCVLCVDEMSIKVFLYYNTVKDQIIGFHNTSSIKTHELAKSVIVIMIYGLHDTWKLPLYYFFVASN</sequence>
<dbReference type="AlphaFoldDB" id="A0A6G0VSZ8"/>
<dbReference type="Pfam" id="PF21787">
    <property type="entry name" value="TNP-like_RNaseH_N"/>
    <property type="match status" value="1"/>
</dbReference>
<dbReference type="OrthoDB" id="8948150at2759"/>
<feature type="domain" description="Transposable element P transposase-like RNase H" evidence="1">
    <location>
        <begin position="64"/>
        <end position="153"/>
    </location>
</feature>
<dbReference type="Proteomes" id="UP000478052">
    <property type="component" value="Unassembled WGS sequence"/>
</dbReference>
<name>A0A6G0VSZ8_APHCR</name>
<proteinExistence type="predicted"/>
<dbReference type="EMBL" id="VUJU01012305">
    <property type="protein sequence ID" value="KAF0708032.1"/>
    <property type="molecule type" value="Genomic_DNA"/>
</dbReference>
<keyword evidence="3" id="KW-1185">Reference proteome</keyword>
<gene>
    <name evidence="2" type="ORF">FWK35_00028300</name>
</gene>
<organism evidence="2 3">
    <name type="scientific">Aphis craccivora</name>
    <name type="common">Cowpea aphid</name>
    <dbReference type="NCBI Taxonomy" id="307492"/>
    <lineage>
        <taxon>Eukaryota</taxon>
        <taxon>Metazoa</taxon>
        <taxon>Ecdysozoa</taxon>
        <taxon>Arthropoda</taxon>
        <taxon>Hexapoda</taxon>
        <taxon>Insecta</taxon>
        <taxon>Pterygota</taxon>
        <taxon>Neoptera</taxon>
        <taxon>Paraneoptera</taxon>
        <taxon>Hemiptera</taxon>
        <taxon>Sternorrhyncha</taxon>
        <taxon>Aphidomorpha</taxon>
        <taxon>Aphidoidea</taxon>
        <taxon>Aphididae</taxon>
        <taxon>Aphidini</taxon>
        <taxon>Aphis</taxon>
        <taxon>Aphis</taxon>
    </lineage>
</organism>
<reference evidence="2 3" key="1">
    <citation type="submission" date="2019-08" db="EMBL/GenBank/DDBJ databases">
        <title>Whole genome of Aphis craccivora.</title>
        <authorList>
            <person name="Voronova N.V."/>
            <person name="Shulinski R.S."/>
            <person name="Bandarenka Y.V."/>
            <person name="Zhorov D.G."/>
            <person name="Warner D."/>
        </authorList>
    </citation>
    <scope>NUCLEOTIDE SEQUENCE [LARGE SCALE GENOMIC DNA]</scope>
    <source>
        <strain evidence="2">180601</strain>
        <tissue evidence="2">Whole Body</tissue>
    </source>
</reference>
<dbReference type="InterPro" id="IPR048365">
    <property type="entry name" value="TNP-like_RNaseH_N"/>
</dbReference>